<proteinExistence type="predicted"/>
<keyword evidence="2" id="KW-0677">Repeat</keyword>
<dbReference type="InterPro" id="IPR050216">
    <property type="entry name" value="LRR_domain-containing"/>
</dbReference>
<dbReference type="GO" id="GO:0005737">
    <property type="term" value="C:cytoplasm"/>
    <property type="evidence" value="ECO:0007669"/>
    <property type="project" value="TreeGrafter"/>
</dbReference>
<dbReference type="InterPro" id="IPR003591">
    <property type="entry name" value="Leu-rich_rpt_typical-subtyp"/>
</dbReference>
<evidence type="ECO:0000313" key="3">
    <source>
        <dbReference type="EMBL" id="CAI8033843.1"/>
    </source>
</evidence>
<gene>
    <name evidence="3" type="ORF">GBAR_LOCUS19087</name>
</gene>
<dbReference type="PANTHER" id="PTHR48051">
    <property type="match status" value="1"/>
</dbReference>
<dbReference type="AlphaFoldDB" id="A0AA35SR89"/>
<dbReference type="PRINTS" id="PR00019">
    <property type="entry name" value="LEURICHRPT"/>
</dbReference>
<comment type="caution">
    <text evidence="3">The sequence shown here is derived from an EMBL/GenBank/DDBJ whole genome shotgun (WGS) entry which is preliminary data.</text>
</comment>
<dbReference type="PANTHER" id="PTHR48051:SF54">
    <property type="entry name" value="LEUCINE-RICH REPEAT-CONTAINING PROTEIN"/>
    <property type="match status" value="1"/>
</dbReference>
<sequence length="168" mass="18750">MLTELDLGTNQLSSIPEDIQELTRLETLVLSNNTIKTLPKGISSLRSLRVLDLEGNRLEYLATEISYLRELTKLNVQSNRINSLPRGLGLLLNLQHLSAGTLENLEELYINDNPNLQTLPYELALCKKLALMSVEGCPLTRLPPHVVDGGPSSIIQHLKYQGPYRGLH</sequence>
<dbReference type="SUPFAM" id="SSF52058">
    <property type="entry name" value="L domain-like"/>
    <property type="match status" value="1"/>
</dbReference>
<evidence type="ECO:0000256" key="1">
    <source>
        <dbReference type="ARBA" id="ARBA00022614"/>
    </source>
</evidence>
<reference evidence="3" key="1">
    <citation type="submission" date="2023-03" db="EMBL/GenBank/DDBJ databases">
        <authorList>
            <person name="Steffen K."/>
            <person name="Cardenas P."/>
        </authorList>
    </citation>
    <scope>NUCLEOTIDE SEQUENCE</scope>
</reference>
<dbReference type="Gene3D" id="3.80.10.10">
    <property type="entry name" value="Ribonuclease Inhibitor"/>
    <property type="match status" value="2"/>
</dbReference>
<accession>A0AA35SR89</accession>
<dbReference type="Pfam" id="PF13855">
    <property type="entry name" value="LRR_8"/>
    <property type="match status" value="1"/>
</dbReference>
<evidence type="ECO:0000256" key="2">
    <source>
        <dbReference type="ARBA" id="ARBA00022737"/>
    </source>
</evidence>
<dbReference type="InterPro" id="IPR001611">
    <property type="entry name" value="Leu-rich_rpt"/>
</dbReference>
<organism evidence="3 4">
    <name type="scientific">Geodia barretti</name>
    <name type="common">Barrett's horny sponge</name>
    <dbReference type="NCBI Taxonomy" id="519541"/>
    <lineage>
        <taxon>Eukaryota</taxon>
        <taxon>Metazoa</taxon>
        <taxon>Porifera</taxon>
        <taxon>Demospongiae</taxon>
        <taxon>Heteroscleromorpha</taxon>
        <taxon>Tetractinellida</taxon>
        <taxon>Astrophorina</taxon>
        <taxon>Geodiidae</taxon>
        <taxon>Geodia</taxon>
    </lineage>
</organism>
<dbReference type="SMART" id="SM00369">
    <property type="entry name" value="LRR_TYP"/>
    <property type="match status" value="5"/>
</dbReference>
<dbReference type="EMBL" id="CASHTH010002698">
    <property type="protein sequence ID" value="CAI8033843.1"/>
    <property type="molecule type" value="Genomic_DNA"/>
</dbReference>
<name>A0AA35SR89_GEOBA</name>
<evidence type="ECO:0000313" key="4">
    <source>
        <dbReference type="Proteomes" id="UP001174909"/>
    </source>
</evidence>
<protein>
    <submittedName>
        <fullName evidence="3">Leucine-rich repeat protein SHOC-2</fullName>
    </submittedName>
</protein>
<keyword evidence="4" id="KW-1185">Reference proteome</keyword>
<dbReference type="PROSITE" id="PS51450">
    <property type="entry name" value="LRR"/>
    <property type="match status" value="3"/>
</dbReference>
<dbReference type="Proteomes" id="UP001174909">
    <property type="component" value="Unassembled WGS sequence"/>
</dbReference>
<dbReference type="InterPro" id="IPR032675">
    <property type="entry name" value="LRR_dom_sf"/>
</dbReference>
<keyword evidence="1" id="KW-0433">Leucine-rich repeat</keyword>